<dbReference type="GO" id="GO:0003677">
    <property type="term" value="F:DNA binding"/>
    <property type="evidence" value="ECO:0007669"/>
    <property type="project" value="UniProtKB-KW"/>
</dbReference>
<dbReference type="Pfam" id="PF02892">
    <property type="entry name" value="zf-BED"/>
    <property type="match status" value="1"/>
</dbReference>
<comment type="caution">
    <text evidence="12">The sequence shown here is derived from an EMBL/GenBank/DDBJ whole genome shotgun (WGS) entry which is preliminary data.</text>
</comment>
<dbReference type="InterPro" id="IPR003656">
    <property type="entry name" value="Znf_BED"/>
</dbReference>
<accession>A0AAV2S919</accession>
<feature type="domain" description="BED-type" evidence="11">
    <location>
        <begin position="106"/>
        <end position="168"/>
    </location>
</feature>
<organism evidence="12 13">
    <name type="scientific">Meganyctiphanes norvegica</name>
    <name type="common">Northern krill</name>
    <name type="synonym">Thysanopoda norvegica</name>
    <dbReference type="NCBI Taxonomy" id="48144"/>
    <lineage>
        <taxon>Eukaryota</taxon>
        <taxon>Metazoa</taxon>
        <taxon>Ecdysozoa</taxon>
        <taxon>Arthropoda</taxon>
        <taxon>Crustacea</taxon>
        <taxon>Multicrustacea</taxon>
        <taxon>Malacostraca</taxon>
        <taxon>Eumalacostraca</taxon>
        <taxon>Eucarida</taxon>
        <taxon>Euphausiacea</taxon>
        <taxon>Euphausiidae</taxon>
        <taxon>Meganyctiphanes</taxon>
    </lineage>
</organism>
<dbReference type="GO" id="GO:0005634">
    <property type="term" value="C:nucleus"/>
    <property type="evidence" value="ECO:0007669"/>
    <property type="project" value="UniProtKB-SubCell"/>
</dbReference>
<dbReference type="Proteomes" id="UP001497623">
    <property type="component" value="Unassembled WGS sequence"/>
</dbReference>
<keyword evidence="2" id="KW-0479">Metal-binding</keyword>
<keyword evidence="6" id="KW-0238">DNA-binding</keyword>
<keyword evidence="13" id="KW-1185">Reference proteome</keyword>
<evidence type="ECO:0000256" key="3">
    <source>
        <dbReference type="ARBA" id="ARBA00022771"/>
    </source>
</evidence>
<dbReference type="SUPFAM" id="SSF57667">
    <property type="entry name" value="beta-beta-alpha zinc fingers"/>
    <property type="match status" value="1"/>
</dbReference>
<evidence type="ECO:0000256" key="10">
    <source>
        <dbReference type="SAM" id="MobiDB-lite"/>
    </source>
</evidence>
<dbReference type="SUPFAM" id="SSF140996">
    <property type="entry name" value="Hermes dimerisation domain"/>
    <property type="match status" value="1"/>
</dbReference>
<proteinExistence type="predicted"/>
<dbReference type="PANTHER" id="PTHR46481:SF10">
    <property type="entry name" value="ZINC FINGER BED DOMAIN-CONTAINING PROTEIN 39"/>
    <property type="match status" value="1"/>
</dbReference>
<sequence>MANANPEDSIHSDSDLVDSDDNPTWTPSAEDKKRLINSCSDSTVSPDCLETPSSPLIQRSQRAQIRRKRKEGREKSVKNAFEVMSAAKNNPVGSKAKPERVKKVRKFTSVVWEMFSFIRDGDGKVIDKTRVQCKRCGIVIAYSSSTSNMRSHMSSCSYEGCVKLFGSSSGEGCGSAGMTRHGSGPSHTQASFSIPPGPSGPSGDVAKERENPEKYFMHKYIHSMPHYKPNDHKKRELDRSLARLVVDQFLSLKIVDSDTFKDFSRRLDPRYSVPSRNSLLTNTLYPMMHATKQTLKNMIMQSNSIALTTDGWTSMAQHPYISLTLHVIDENFDLKEFLLGTIYTPESHTSENLIAKLEGENGVLSEWGLLQAKKTYVTDNASNIKKAIVELSPHDWLGCLGHTTNLMVQKGLEVARVVHIMGMAKNIVKFIKSSTVAYEKLKQYQVFLGLPKLNVLQEVCTRWNSCLNMLKRLVQIILPVMSALLYCSRQDLIPPEEDIEDMKAIADFLEMFEGATQLVSGEKYATLNFVKPVLDQFNAYLAPNDSDNPIIKDMKQVMLTDLVTRYQDQNVQKLLNIGTILDPRFRYYASENEDLQTLLIDAAVNLNIDSYYEEASQIPNSQSQDICELSRIVPSTKLSTSTSTCLTSTGQTPTGQSSRRLLDAIFAGGKPINRRPTQRTLRQKVIDEVHIYFNFPDIYSQDIAYFDPLNWWKTNHYSMPLLSRVFKHYFCIPATSVPSERSFSMANNVCTKKRSKLTTKHVDMLTFLKANVNHIPDKSLGSTVYTPPVIHNETVSDSD</sequence>
<dbReference type="SUPFAM" id="SSF53098">
    <property type="entry name" value="Ribonuclease H-like"/>
    <property type="match status" value="1"/>
</dbReference>
<keyword evidence="5" id="KW-0805">Transcription regulation</keyword>
<keyword evidence="8" id="KW-0539">Nucleus</keyword>
<gene>
    <name evidence="12" type="ORF">MNOR_LOCUS34577</name>
</gene>
<dbReference type="GO" id="GO:0046983">
    <property type="term" value="F:protein dimerization activity"/>
    <property type="evidence" value="ECO:0007669"/>
    <property type="project" value="InterPro"/>
</dbReference>
<dbReference type="InterPro" id="IPR008906">
    <property type="entry name" value="HATC_C_dom"/>
</dbReference>
<name>A0AAV2S919_MEGNR</name>
<feature type="non-terminal residue" evidence="12">
    <location>
        <position position="799"/>
    </location>
</feature>
<dbReference type="AlphaFoldDB" id="A0AAV2S919"/>
<reference evidence="12 13" key="1">
    <citation type="submission" date="2024-05" db="EMBL/GenBank/DDBJ databases">
        <authorList>
            <person name="Wallberg A."/>
        </authorList>
    </citation>
    <scope>NUCLEOTIDE SEQUENCE [LARGE SCALE GENOMIC DNA]</scope>
</reference>
<evidence type="ECO:0000256" key="5">
    <source>
        <dbReference type="ARBA" id="ARBA00023015"/>
    </source>
</evidence>
<evidence type="ECO:0000256" key="4">
    <source>
        <dbReference type="ARBA" id="ARBA00022833"/>
    </source>
</evidence>
<evidence type="ECO:0000259" key="11">
    <source>
        <dbReference type="PROSITE" id="PS50808"/>
    </source>
</evidence>
<evidence type="ECO:0000256" key="7">
    <source>
        <dbReference type="ARBA" id="ARBA00023163"/>
    </source>
</evidence>
<feature type="region of interest" description="Disordered" evidence="10">
    <location>
        <begin position="1"/>
        <end position="76"/>
    </location>
</feature>
<dbReference type="InterPro" id="IPR052035">
    <property type="entry name" value="ZnF_BED_domain_contain"/>
</dbReference>
<evidence type="ECO:0000256" key="2">
    <source>
        <dbReference type="ARBA" id="ARBA00022723"/>
    </source>
</evidence>
<keyword evidence="3 9" id="KW-0863">Zinc-finger</keyword>
<evidence type="ECO:0000256" key="8">
    <source>
        <dbReference type="ARBA" id="ARBA00023242"/>
    </source>
</evidence>
<dbReference type="InterPro" id="IPR036236">
    <property type="entry name" value="Znf_C2H2_sf"/>
</dbReference>
<evidence type="ECO:0000313" key="13">
    <source>
        <dbReference type="Proteomes" id="UP001497623"/>
    </source>
</evidence>
<feature type="region of interest" description="Disordered" evidence="10">
    <location>
        <begin position="175"/>
        <end position="207"/>
    </location>
</feature>
<dbReference type="GO" id="GO:0009791">
    <property type="term" value="P:post-embryonic development"/>
    <property type="evidence" value="ECO:0007669"/>
    <property type="project" value="UniProtKB-ARBA"/>
</dbReference>
<dbReference type="InterPro" id="IPR012337">
    <property type="entry name" value="RNaseH-like_sf"/>
</dbReference>
<evidence type="ECO:0000256" key="1">
    <source>
        <dbReference type="ARBA" id="ARBA00004123"/>
    </source>
</evidence>
<dbReference type="GO" id="GO:0008270">
    <property type="term" value="F:zinc ion binding"/>
    <property type="evidence" value="ECO:0007669"/>
    <property type="project" value="UniProtKB-KW"/>
</dbReference>
<dbReference type="PROSITE" id="PS50808">
    <property type="entry name" value="ZF_BED"/>
    <property type="match status" value="1"/>
</dbReference>
<dbReference type="Pfam" id="PF05699">
    <property type="entry name" value="Dimer_Tnp_hAT"/>
    <property type="match status" value="1"/>
</dbReference>
<protein>
    <recommendedName>
        <fullName evidence="11">BED-type domain-containing protein</fullName>
    </recommendedName>
</protein>
<evidence type="ECO:0000313" key="12">
    <source>
        <dbReference type="EMBL" id="CAL4174816.1"/>
    </source>
</evidence>
<evidence type="ECO:0000256" key="6">
    <source>
        <dbReference type="ARBA" id="ARBA00023125"/>
    </source>
</evidence>
<feature type="compositionally biased region" description="Polar residues" evidence="10">
    <location>
        <begin position="37"/>
        <end position="63"/>
    </location>
</feature>
<dbReference type="PANTHER" id="PTHR46481">
    <property type="entry name" value="ZINC FINGER BED DOMAIN-CONTAINING PROTEIN 4"/>
    <property type="match status" value="1"/>
</dbReference>
<comment type="subcellular location">
    <subcellularLocation>
        <location evidence="1">Nucleus</location>
    </subcellularLocation>
</comment>
<dbReference type="EMBL" id="CAXKWB010053781">
    <property type="protein sequence ID" value="CAL4174816.1"/>
    <property type="molecule type" value="Genomic_DNA"/>
</dbReference>
<evidence type="ECO:0000256" key="9">
    <source>
        <dbReference type="PROSITE-ProRule" id="PRU00027"/>
    </source>
</evidence>
<keyword evidence="4" id="KW-0862">Zinc</keyword>
<keyword evidence="7" id="KW-0804">Transcription</keyword>
<dbReference type="SMART" id="SM00614">
    <property type="entry name" value="ZnF_BED"/>
    <property type="match status" value="1"/>
</dbReference>